<evidence type="ECO:0000313" key="5">
    <source>
        <dbReference type="EMBL" id="OLR94809.1"/>
    </source>
</evidence>
<protein>
    <recommendedName>
        <fullName evidence="4">HTH tetR-type domain-containing protein</fullName>
    </recommendedName>
</protein>
<dbReference type="Pfam" id="PF00440">
    <property type="entry name" value="TetR_N"/>
    <property type="match status" value="1"/>
</dbReference>
<comment type="caution">
    <text evidence="5">The sequence shown here is derived from an EMBL/GenBank/DDBJ whole genome shotgun (WGS) entry which is preliminary data.</text>
</comment>
<dbReference type="PANTHER" id="PTHR30055">
    <property type="entry name" value="HTH-TYPE TRANSCRIPTIONAL REGULATOR RUTR"/>
    <property type="match status" value="1"/>
</dbReference>
<dbReference type="SUPFAM" id="SSF46689">
    <property type="entry name" value="Homeodomain-like"/>
    <property type="match status" value="1"/>
</dbReference>
<dbReference type="EMBL" id="MKQR01000006">
    <property type="protein sequence ID" value="OLR94809.1"/>
    <property type="molecule type" value="Genomic_DNA"/>
</dbReference>
<gene>
    <name evidence="5" type="ORF">BJP25_09245</name>
</gene>
<dbReference type="PRINTS" id="PR00455">
    <property type="entry name" value="HTHTETR"/>
</dbReference>
<feature type="region of interest" description="Disordered" evidence="3">
    <location>
        <begin position="1"/>
        <end position="22"/>
    </location>
</feature>
<dbReference type="OrthoDB" id="3783612at2"/>
<feature type="DNA-binding region" description="H-T-H motif" evidence="2">
    <location>
        <begin position="47"/>
        <end position="66"/>
    </location>
</feature>
<organism evidence="5 6">
    <name type="scientific">Actinokineospora bangkokensis</name>
    <dbReference type="NCBI Taxonomy" id="1193682"/>
    <lineage>
        <taxon>Bacteria</taxon>
        <taxon>Bacillati</taxon>
        <taxon>Actinomycetota</taxon>
        <taxon>Actinomycetes</taxon>
        <taxon>Pseudonocardiales</taxon>
        <taxon>Pseudonocardiaceae</taxon>
        <taxon>Actinokineospora</taxon>
    </lineage>
</organism>
<reference evidence="5 6" key="1">
    <citation type="submission" date="2016-10" db="EMBL/GenBank/DDBJ databases">
        <title>The Draft Genome Sequence of Actinokineospora bangkokensis 44EHWT reveals the biosynthetic pathway of antifungal compounds Thailandins with unusual extender unit butylmalonyl-CoA.</title>
        <authorList>
            <person name="Greule A."/>
            <person name="Intra B."/>
            <person name="Flemming S."/>
            <person name="Rommel M.G."/>
            <person name="Panbangred W."/>
            <person name="Bechthold A."/>
        </authorList>
    </citation>
    <scope>NUCLEOTIDE SEQUENCE [LARGE SCALE GENOMIC DNA]</scope>
    <source>
        <strain evidence="5 6">44EHW</strain>
    </source>
</reference>
<dbReference type="PANTHER" id="PTHR30055:SF226">
    <property type="entry name" value="HTH-TYPE TRANSCRIPTIONAL REGULATOR PKSA"/>
    <property type="match status" value="1"/>
</dbReference>
<dbReference type="InterPro" id="IPR009057">
    <property type="entry name" value="Homeodomain-like_sf"/>
</dbReference>
<evidence type="ECO:0000313" key="6">
    <source>
        <dbReference type="Proteomes" id="UP000186040"/>
    </source>
</evidence>
<evidence type="ECO:0000256" key="1">
    <source>
        <dbReference type="ARBA" id="ARBA00023125"/>
    </source>
</evidence>
<dbReference type="InterPro" id="IPR050109">
    <property type="entry name" value="HTH-type_TetR-like_transc_reg"/>
</dbReference>
<dbReference type="STRING" id="1193682.BJP25_09245"/>
<dbReference type="Gene3D" id="1.10.357.10">
    <property type="entry name" value="Tetracycline Repressor, domain 2"/>
    <property type="match status" value="1"/>
</dbReference>
<dbReference type="GO" id="GO:0000976">
    <property type="term" value="F:transcription cis-regulatory region binding"/>
    <property type="evidence" value="ECO:0007669"/>
    <property type="project" value="TreeGrafter"/>
</dbReference>
<name>A0A1Q9LS15_9PSEU</name>
<proteinExistence type="predicted"/>
<evidence type="ECO:0000256" key="3">
    <source>
        <dbReference type="SAM" id="MobiDB-lite"/>
    </source>
</evidence>
<keyword evidence="6" id="KW-1185">Reference proteome</keyword>
<dbReference type="PROSITE" id="PS50977">
    <property type="entry name" value="HTH_TETR_2"/>
    <property type="match status" value="1"/>
</dbReference>
<dbReference type="RefSeq" id="WP_075973376.1">
    <property type="nucleotide sequence ID" value="NZ_MKQR01000006.1"/>
</dbReference>
<dbReference type="InterPro" id="IPR001647">
    <property type="entry name" value="HTH_TetR"/>
</dbReference>
<feature type="domain" description="HTH tetR-type" evidence="4">
    <location>
        <begin position="24"/>
        <end position="84"/>
    </location>
</feature>
<evidence type="ECO:0000259" key="4">
    <source>
        <dbReference type="PROSITE" id="PS50977"/>
    </source>
</evidence>
<accession>A0A1Q9LS15</accession>
<keyword evidence="1 2" id="KW-0238">DNA-binding</keyword>
<sequence>MVKTGADAATARRYGGRDARQRQDERRARLLAAALGLFGGAGYAQTSIKQVCDEAGLTQRYFYESFADKEQLLRELYDGIVAELRAAVAGAVARAGTDVADRIRAGLAAVIDTLGADQRRARVALIEVVGVSRGLDTRRREVLHDFARYIAGLVPADVDPLPPQRLETGVMVLVGGVSEVLVDHALGYRSTPTPELVEIIAALFLGGYRALGGR</sequence>
<dbReference type="Proteomes" id="UP000186040">
    <property type="component" value="Unassembled WGS sequence"/>
</dbReference>
<dbReference type="AlphaFoldDB" id="A0A1Q9LS15"/>
<dbReference type="GO" id="GO:0003700">
    <property type="term" value="F:DNA-binding transcription factor activity"/>
    <property type="evidence" value="ECO:0007669"/>
    <property type="project" value="TreeGrafter"/>
</dbReference>
<evidence type="ECO:0000256" key="2">
    <source>
        <dbReference type="PROSITE-ProRule" id="PRU00335"/>
    </source>
</evidence>